<name>A0A0E9XKI1_ANGAN</name>
<dbReference type="AlphaFoldDB" id="A0A0E9XKI1"/>
<protein>
    <submittedName>
        <fullName evidence="1">Uncharacterized protein</fullName>
    </submittedName>
</protein>
<proteinExistence type="predicted"/>
<reference evidence="1" key="2">
    <citation type="journal article" date="2015" name="Fish Shellfish Immunol.">
        <title>Early steps in the European eel (Anguilla anguilla)-Vibrio vulnificus interaction in the gills: Role of the RtxA13 toxin.</title>
        <authorList>
            <person name="Callol A."/>
            <person name="Pajuelo D."/>
            <person name="Ebbesson L."/>
            <person name="Teles M."/>
            <person name="MacKenzie S."/>
            <person name="Amaro C."/>
        </authorList>
    </citation>
    <scope>NUCLEOTIDE SEQUENCE</scope>
</reference>
<evidence type="ECO:0000313" key="1">
    <source>
        <dbReference type="EMBL" id="JAI02209.1"/>
    </source>
</evidence>
<dbReference type="EMBL" id="GBXM01006369">
    <property type="protein sequence ID" value="JAI02209.1"/>
    <property type="molecule type" value="Transcribed_RNA"/>
</dbReference>
<organism evidence="1">
    <name type="scientific">Anguilla anguilla</name>
    <name type="common">European freshwater eel</name>
    <name type="synonym">Muraena anguilla</name>
    <dbReference type="NCBI Taxonomy" id="7936"/>
    <lineage>
        <taxon>Eukaryota</taxon>
        <taxon>Metazoa</taxon>
        <taxon>Chordata</taxon>
        <taxon>Craniata</taxon>
        <taxon>Vertebrata</taxon>
        <taxon>Euteleostomi</taxon>
        <taxon>Actinopterygii</taxon>
        <taxon>Neopterygii</taxon>
        <taxon>Teleostei</taxon>
        <taxon>Anguilliformes</taxon>
        <taxon>Anguillidae</taxon>
        <taxon>Anguilla</taxon>
    </lineage>
</organism>
<reference evidence="1" key="1">
    <citation type="submission" date="2014-11" db="EMBL/GenBank/DDBJ databases">
        <authorList>
            <person name="Amaro Gonzalez C."/>
        </authorList>
    </citation>
    <scope>NUCLEOTIDE SEQUENCE</scope>
</reference>
<sequence>MGSFFKAMLISRTLSNYRSYCCDLAFSCIQDILKVFHCGT</sequence>
<accession>A0A0E9XKI1</accession>